<reference evidence="2" key="2">
    <citation type="journal article" date="2018" name="Nat. Commun.">
        <title>Tailed giant Tupanvirus possesses the most complete translational apparatus of the known virosphere.</title>
        <authorList>
            <person name="Abrahao J."/>
            <person name="Silva L."/>
            <person name="Silva L.S."/>
            <person name="Khalil J.Y.B."/>
            <person name="Rodrigues R."/>
            <person name="Arantes T."/>
            <person name="Assis F."/>
            <person name="Boratto P."/>
            <person name="Andrade M."/>
            <person name="Kroon E.G."/>
            <person name="Ribeiro B."/>
            <person name="Bergier I."/>
            <person name="Seligmann H."/>
            <person name="Ghigo E."/>
            <person name="Colson P."/>
            <person name="Levasseur A."/>
            <person name="Kroemer G."/>
            <person name="Raoult D."/>
            <person name="La Scola B."/>
        </authorList>
    </citation>
    <scope>NUCLEOTIDE SEQUENCE [LARGE SCALE GENOMIC DNA]</scope>
    <source>
        <strain evidence="2">Deep ocean</strain>
    </source>
</reference>
<comment type="similarity">
    <text evidence="1">Belongs to the mimivirus R160 family.</text>
</comment>
<reference evidence="2" key="1">
    <citation type="submission" date="2017-06" db="EMBL/GenBank/DDBJ databases">
        <authorList>
            <person name="Assis F.L."/>
            <person name="Abrahao J.S."/>
            <person name="Silva L."/>
            <person name="Khalil J.B."/>
            <person name="Rodrigues R."/>
            <person name="Silva L.S."/>
            <person name="Boratto P."/>
            <person name="Andrade M."/>
            <person name="Kroon E.G."/>
            <person name="Ribeiro B."/>
            <person name="Bergier I."/>
            <person name="Seligmann H."/>
            <person name="Ghigo E."/>
            <person name="Colson P."/>
            <person name="Levasseur A."/>
            <person name="Raoult D."/>
            <person name="Scola B.L."/>
        </authorList>
    </citation>
    <scope>NUCLEOTIDE SEQUENCE</scope>
    <source>
        <strain evidence="2">Deep ocean</strain>
    </source>
</reference>
<dbReference type="RefSeq" id="YP_010780403.1">
    <property type="nucleotide sequence ID" value="NC_075038.1"/>
</dbReference>
<accession>A0A6N1NEC2</accession>
<evidence type="ECO:0000256" key="1">
    <source>
        <dbReference type="ARBA" id="ARBA00023598"/>
    </source>
</evidence>
<dbReference type="EMBL" id="MF405918">
    <property type="protein sequence ID" value="QKU33795.1"/>
    <property type="molecule type" value="Genomic_DNA"/>
</dbReference>
<name>A0A6N1NEC2_9VIRU</name>
<sequence length="400" mass="47598">MTLHISGPINIVRMQGNIGNIQKVIYLFMDMHVPESVQTKCNDENSIMVRQFFKESFIKLNNSDKIYDFFVEYQPQFYKNIPTSKVYHQNIYMFYIIRFFKKFLEFDYSRNKTKLSNHFKNVRFHFIDIRHWLSFFIDSACYDVINKINKMVGKNNISISLSQFIDRIKDFRNILRNPVAISEPQILLEDIPSIYDTINNESVYQKIYDKINYIVHKFLNNYKYPNIKKFVNVYINTVIIPNLDTIIIKLENLLKEFSDNMYTTDNQIHINLKEKILNIYEEDIIYVFAEIMDMYFLRRFLDKDYITNAIVYVGAAHAANYVSILVNVLGFKITHVSHAITKDIEKLNSYIENINPFEEQFNKQMLNVMSILKQDTTKGRFSYSSAIQCSDISHFPKNFE</sequence>
<dbReference type="Pfam" id="PF19165">
    <property type="entry name" value="DUF5847"/>
    <property type="match status" value="1"/>
</dbReference>
<evidence type="ECO:0000313" key="2">
    <source>
        <dbReference type="EMBL" id="QKU33795.1"/>
    </source>
</evidence>
<protein>
    <submittedName>
        <fullName evidence="2">Uncharacterized protein</fullName>
    </submittedName>
</protein>
<dbReference type="InterPro" id="IPR043885">
    <property type="entry name" value="DUF5847"/>
</dbReference>
<dbReference type="GeneID" id="80517094"/>
<proteinExistence type="inferred from homology"/>
<dbReference type="KEGG" id="vg:80517094"/>
<organism evidence="2">
    <name type="scientific">Tupanvirus deep ocean</name>
    <dbReference type="NCBI Taxonomy" id="2126984"/>
    <lineage>
        <taxon>Viruses</taxon>
        <taxon>Varidnaviria</taxon>
        <taxon>Bamfordvirae</taxon>
        <taxon>Nucleocytoviricota</taxon>
        <taxon>Megaviricetes</taxon>
        <taxon>Imitervirales</taxon>
        <taxon>Mimiviridae</taxon>
        <taxon>Megamimivirinae</taxon>
        <taxon>Tupanvirus</taxon>
        <taxon>Tupanvirus altamarinense</taxon>
    </lineage>
</organism>